<evidence type="ECO:0000259" key="4">
    <source>
        <dbReference type="PROSITE" id="PS50212"/>
    </source>
</evidence>
<evidence type="ECO:0008006" key="6">
    <source>
        <dbReference type="Google" id="ProtNLM"/>
    </source>
</evidence>
<sequence>MTDLKPKLNISVIQSTVDDEENFDGDLSRPGSLDFLILVLTSRKHMVKPENFNTFISGYELFTNASVVWSKILERYMKNYTNLPVADNNFVKLRSAKTILEWIRKDPHSIDLGTLHQIELFANTTLSQDLKSISTMIIKELESLNKFSVEIPAVPNEMKFYEDPLRLFYVEKKTTIAEQMTLIDFEIYGKICYTELTDLKWSESKEKLHVFARNTISFIKRSNFLALFTATTILLQKKLKDRINVLTRFIGIAKCLADLNNYNSLMGIIVGLGQASISRLKLTWSRVPSKDLEIYKNLQQFFSPGNAFKLLREKLKAAGTNALPYLGCILGDLTFMDEGNPNFIMEENTKLINFPKHQLINRSITELQQYQKPKFAFHPQEPLYTLLQQLPALTDRELFSLCLEREPKQPNPI</sequence>
<evidence type="ECO:0000256" key="1">
    <source>
        <dbReference type="ARBA" id="ARBA00022658"/>
    </source>
</evidence>
<evidence type="ECO:0000256" key="2">
    <source>
        <dbReference type="PROSITE-ProRule" id="PRU00168"/>
    </source>
</evidence>
<dbReference type="PROSITE" id="PS50009">
    <property type="entry name" value="RASGEF_CAT"/>
    <property type="match status" value="1"/>
</dbReference>
<dbReference type="InterPro" id="IPR023578">
    <property type="entry name" value="Ras_GEF_dom_sf"/>
</dbReference>
<proteinExistence type="predicted"/>
<dbReference type="InterPro" id="IPR001895">
    <property type="entry name" value="RASGEF_cat_dom"/>
</dbReference>
<evidence type="ECO:0000259" key="3">
    <source>
        <dbReference type="PROSITE" id="PS50009"/>
    </source>
</evidence>
<accession>A0A6B2L5P8</accession>
<dbReference type="SUPFAM" id="SSF48366">
    <property type="entry name" value="Ras GEF"/>
    <property type="match status" value="1"/>
</dbReference>
<protein>
    <recommendedName>
        <fullName evidence="6">Ras-GEF domain-containing protein</fullName>
    </recommendedName>
</protein>
<dbReference type="GO" id="GO:0007265">
    <property type="term" value="P:Ras protein signal transduction"/>
    <property type="evidence" value="ECO:0007669"/>
    <property type="project" value="TreeGrafter"/>
</dbReference>
<dbReference type="AlphaFoldDB" id="A0A6B2L5P8"/>
<dbReference type="Gene3D" id="1.10.840.10">
    <property type="entry name" value="Ras guanine-nucleotide exchange factors catalytic domain"/>
    <property type="match status" value="1"/>
</dbReference>
<dbReference type="SMART" id="SM00147">
    <property type="entry name" value="RasGEF"/>
    <property type="match status" value="1"/>
</dbReference>
<keyword evidence="1 2" id="KW-0344">Guanine-nucleotide releasing factor</keyword>
<evidence type="ECO:0000313" key="5">
    <source>
        <dbReference type="EMBL" id="NDV32148.1"/>
    </source>
</evidence>
<dbReference type="InterPro" id="IPR036964">
    <property type="entry name" value="RASGEF_cat_dom_sf"/>
</dbReference>
<organism evidence="5">
    <name type="scientific">Arcella intermedia</name>
    <dbReference type="NCBI Taxonomy" id="1963864"/>
    <lineage>
        <taxon>Eukaryota</taxon>
        <taxon>Amoebozoa</taxon>
        <taxon>Tubulinea</taxon>
        <taxon>Elardia</taxon>
        <taxon>Arcellinida</taxon>
        <taxon>Sphaerothecina</taxon>
        <taxon>Arcellidae</taxon>
        <taxon>Arcella</taxon>
    </lineage>
</organism>
<dbReference type="PROSITE" id="PS50212">
    <property type="entry name" value="RASGEF_NTER"/>
    <property type="match status" value="1"/>
</dbReference>
<dbReference type="Gene3D" id="1.20.870.10">
    <property type="entry name" value="Son of sevenless (SoS) protein Chain: S domain 1"/>
    <property type="match status" value="1"/>
</dbReference>
<dbReference type="PANTHER" id="PTHR23113">
    <property type="entry name" value="GUANINE NUCLEOTIDE EXCHANGE FACTOR"/>
    <property type="match status" value="1"/>
</dbReference>
<dbReference type="EMBL" id="GIBP01003179">
    <property type="protein sequence ID" value="NDV32148.1"/>
    <property type="molecule type" value="Transcribed_RNA"/>
</dbReference>
<dbReference type="GO" id="GO:0005886">
    <property type="term" value="C:plasma membrane"/>
    <property type="evidence" value="ECO:0007669"/>
    <property type="project" value="TreeGrafter"/>
</dbReference>
<feature type="domain" description="Ras-GEF" evidence="3">
    <location>
        <begin position="172"/>
        <end position="408"/>
    </location>
</feature>
<dbReference type="CDD" id="cd00155">
    <property type="entry name" value="RasGEF"/>
    <property type="match status" value="1"/>
</dbReference>
<name>A0A6B2L5P8_9EUKA</name>
<feature type="domain" description="N-terminal Ras-GEF" evidence="4">
    <location>
        <begin position="24"/>
        <end position="145"/>
    </location>
</feature>
<dbReference type="InterPro" id="IPR000651">
    <property type="entry name" value="Ras-like_Gua-exchang_fac_N"/>
</dbReference>
<dbReference type="GO" id="GO:0005085">
    <property type="term" value="F:guanyl-nucleotide exchange factor activity"/>
    <property type="evidence" value="ECO:0007669"/>
    <property type="project" value="UniProtKB-KW"/>
</dbReference>
<reference evidence="5" key="1">
    <citation type="journal article" date="2020" name="J. Eukaryot. Microbiol.">
        <title>De novo Sequencing, Assembly and Annotation of the Transcriptome for the Free-Living Testate Amoeba Arcella intermedia.</title>
        <authorList>
            <person name="Ribeiro G.M."/>
            <person name="Porfirio-Sousa A.L."/>
            <person name="Maurer-Alcala X.X."/>
            <person name="Katz L.A."/>
            <person name="Lahr D.J.G."/>
        </authorList>
    </citation>
    <scope>NUCLEOTIDE SEQUENCE</scope>
</reference>
<dbReference type="PANTHER" id="PTHR23113:SF366">
    <property type="entry name" value="RAS GUANINE NUCLEOTIDE EXCHANGE FACTOR R"/>
    <property type="match status" value="1"/>
</dbReference>
<dbReference type="Pfam" id="PF00617">
    <property type="entry name" value="RasGEF"/>
    <property type="match status" value="1"/>
</dbReference>
<dbReference type="InterPro" id="IPR008937">
    <property type="entry name" value="Ras-like_GEF"/>
</dbReference>